<dbReference type="InterPro" id="IPR029058">
    <property type="entry name" value="AB_hydrolase_fold"/>
</dbReference>
<dbReference type="EMBL" id="CP116346">
    <property type="protein sequence ID" value="WIT13026.1"/>
    <property type="molecule type" value="Genomic_DNA"/>
</dbReference>
<keyword evidence="5" id="KW-1185">Reference proteome</keyword>
<dbReference type="SUPFAM" id="SSF53474">
    <property type="entry name" value="alpha/beta-Hydrolases"/>
    <property type="match status" value="1"/>
</dbReference>
<dbReference type="InterPro" id="IPR000801">
    <property type="entry name" value="Esterase-like"/>
</dbReference>
<organism evidence="4 5">
    <name type="scientific">Paucibacter sediminis</name>
    <dbReference type="NCBI Taxonomy" id="3019553"/>
    <lineage>
        <taxon>Bacteria</taxon>
        <taxon>Pseudomonadati</taxon>
        <taxon>Pseudomonadota</taxon>
        <taxon>Betaproteobacteria</taxon>
        <taxon>Burkholderiales</taxon>
        <taxon>Sphaerotilaceae</taxon>
        <taxon>Roseateles</taxon>
    </lineage>
</organism>
<feature type="signal peptide" evidence="3">
    <location>
        <begin position="1"/>
        <end position="23"/>
    </location>
</feature>
<comment type="similarity">
    <text evidence="1">Belongs to the esterase D family.</text>
</comment>
<dbReference type="Pfam" id="PF00756">
    <property type="entry name" value="Esterase"/>
    <property type="match status" value="1"/>
</dbReference>
<keyword evidence="2 4" id="KW-0378">Hydrolase</keyword>
<evidence type="ECO:0000256" key="1">
    <source>
        <dbReference type="ARBA" id="ARBA00005622"/>
    </source>
</evidence>
<feature type="chain" id="PRO_5041685259" evidence="3">
    <location>
        <begin position="24"/>
        <end position="291"/>
    </location>
</feature>
<dbReference type="PANTHER" id="PTHR40841:SF2">
    <property type="entry name" value="SIDEROPHORE-DEGRADING ESTERASE (EUROFUNG)"/>
    <property type="match status" value="1"/>
</dbReference>
<dbReference type="AlphaFoldDB" id="A0AA95SRB6"/>
<sequence length="291" mass="32136">MLKRLFPTLICLTLAACCGGAPAAEPPSYQLERTEVHALRAIALQRDYQLFVSLPAGYGLDPARRYPVLFTADADYGFPLLRSIAKRVGDHGRGLQEFILVGLSYAQGDSPTISRNRDYTPAPRPGQAMVYGGAEPYRRYLAEQVLPYVAEHFRADMGQLSFLGHSYGALLGCHILLSSPSLFQRYILSSPSLWYEDHLMFKRARARLAAQGELPAEVLLLAGALERPQGSRTEGDDIAGDIRRFETLLKAARPPGLRVQSQVIADEDHLSVAPSAYTRGLRWALAPGRQR</sequence>
<dbReference type="KEGG" id="pais:PFX98_05320"/>
<dbReference type="RefSeq" id="WP_285234129.1">
    <property type="nucleotide sequence ID" value="NZ_CP116346.1"/>
</dbReference>
<protein>
    <submittedName>
        <fullName evidence="4">Alpha/beta hydrolase-fold protein</fullName>
    </submittedName>
</protein>
<evidence type="ECO:0000313" key="5">
    <source>
        <dbReference type="Proteomes" id="UP001177769"/>
    </source>
</evidence>
<proteinExistence type="inferred from homology"/>
<evidence type="ECO:0000256" key="3">
    <source>
        <dbReference type="SAM" id="SignalP"/>
    </source>
</evidence>
<evidence type="ECO:0000256" key="2">
    <source>
        <dbReference type="ARBA" id="ARBA00022801"/>
    </source>
</evidence>
<dbReference type="PROSITE" id="PS51257">
    <property type="entry name" value="PROKAR_LIPOPROTEIN"/>
    <property type="match status" value="1"/>
</dbReference>
<dbReference type="InterPro" id="IPR052558">
    <property type="entry name" value="Siderophore_Hydrolase_D"/>
</dbReference>
<keyword evidence="3" id="KW-0732">Signal</keyword>
<dbReference type="PANTHER" id="PTHR40841">
    <property type="entry name" value="SIDEROPHORE TRIACETYLFUSARININE C ESTERASE"/>
    <property type="match status" value="1"/>
</dbReference>
<evidence type="ECO:0000313" key="4">
    <source>
        <dbReference type="EMBL" id="WIT13026.1"/>
    </source>
</evidence>
<gene>
    <name evidence="4" type="ORF">PFX98_05320</name>
</gene>
<name>A0AA95SRB6_9BURK</name>
<dbReference type="GO" id="GO:0016788">
    <property type="term" value="F:hydrolase activity, acting on ester bonds"/>
    <property type="evidence" value="ECO:0007669"/>
    <property type="project" value="TreeGrafter"/>
</dbReference>
<dbReference type="Gene3D" id="3.40.50.1820">
    <property type="entry name" value="alpha/beta hydrolase"/>
    <property type="match status" value="1"/>
</dbReference>
<reference evidence="4" key="1">
    <citation type="submission" date="2023-01" db="EMBL/GenBank/DDBJ databases">
        <title>Whole genome sequence of Paucibacter sp. S2-9 isolated from pond sediment.</title>
        <authorList>
            <person name="Jung J.Y."/>
        </authorList>
    </citation>
    <scope>NUCLEOTIDE SEQUENCE</scope>
    <source>
        <strain evidence="4">S2-9</strain>
    </source>
</reference>
<dbReference type="Proteomes" id="UP001177769">
    <property type="component" value="Chromosome"/>
</dbReference>
<accession>A0AA95SRB6</accession>